<reference evidence="1 2" key="1">
    <citation type="submission" date="2018-06" db="EMBL/GenBank/DDBJ databases">
        <title>Comparative genomics reveals the genomic features of Rhizophagus irregularis, R. cerebriforme, R. diaphanum and Gigaspora rosea, and their symbiotic lifestyle signature.</title>
        <authorList>
            <person name="Morin E."/>
            <person name="San Clemente H."/>
            <person name="Chen E.C.H."/>
            <person name="De La Providencia I."/>
            <person name="Hainaut M."/>
            <person name="Kuo A."/>
            <person name="Kohler A."/>
            <person name="Murat C."/>
            <person name="Tang N."/>
            <person name="Roy S."/>
            <person name="Loubradou J."/>
            <person name="Henrissat B."/>
            <person name="Grigoriev I.V."/>
            <person name="Corradi N."/>
            <person name="Roux C."/>
            <person name="Martin F.M."/>
        </authorList>
    </citation>
    <scope>NUCLEOTIDE SEQUENCE [LARGE SCALE GENOMIC DNA]</scope>
    <source>
        <strain evidence="1 2">DAOM 194757</strain>
    </source>
</reference>
<sequence length="114" mass="13669">MSGFDIATIIDKKDKTLPKPYINRPGFDMKRRYVDCLVPKKEPSNAQLAWNSLPNDNTPDDKKFLDLTRCKVKNPQTREQFNQWCTKWILFYKNNPMMRSSIINRQYKEYYIPD</sequence>
<dbReference type="EMBL" id="QKWP01000440">
    <property type="protein sequence ID" value="RIB20007.1"/>
    <property type="molecule type" value="Genomic_DNA"/>
</dbReference>
<dbReference type="OrthoDB" id="2349168at2759"/>
<dbReference type="AlphaFoldDB" id="A0A397VF92"/>
<gene>
    <name evidence="1" type="ORF">C2G38_2180313</name>
</gene>
<comment type="caution">
    <text evidence="1">The sequence shown here is derived from an EMBL/GenBank/DDBJ whole genome shotgun (WGS) entry which is preliminary data.</text>
</comment>
<organism evidence="1 2">
    <name type="scientific">Gigaspora rosea</name>
    <dbReference type="NCBI Taxonomy" id="44941"/>
    <lineage>
        <taxon>Eukaryota</taxon>
        <taxon>Fungi</taxon>
        <taxon>Fungi incertae sedis</taxon>
        <taxon>Mucoromycota</taxon>
        <taxon>Glomeromycotina</taxon>
        <taxon>Glomeromycetes</taxon>
        <taxon>Diversisporales</taxon>
        <taxon>Gigasporaceae</taxon>
        <taxon>Gigaspora</taxon>
    </lineage>
</organism>
<evidence type="ECO:0000313" key="1">
    <source>
        <dbReference type="EMBL" id="RIB20007.1"/>
    </source>
</evidence>
<evidence type="ECO:0000313" key="2">
    <source>
        <dbReference type="Proteomes" id="UP000266673"/>
    </source>
</evidence>
<protein>
    <submittedName>
        <fullName evidence="1">Uncharacterized protein</fullName>
    </submittedName>
</protein>
<proteinExistence type="predicted"/>
<keyword evidence="2" id="KW-1185">Reference proteome</keyword>
<name>A0A397VF92_9GLOM</name>
<dbReference type="Proteomes" id="UP000266673">
    <property type="component" value="Unassembled WGS sequence"/>
</dbReference>
<accession>A0A397VF92</accession>